<name>A0A0G0QXT3_9BACT</name>
<sequence>MIMVESLYMKTLVTHINPHLDDIAAIWLFKKYHPDFKDAKIEFISASRDAAQKEENEDKIFLGTGGGKFDEHKEDLDNTCAGTLVYEYLKKKNYIPKDEILRAALDTLTEWNRLIDTGRAPDSQFDEFSVQAFIRCKDSTAENSQKSVDLGIVILDRILSVLKRKQQSVIDWEKKVEFQTKLGKSFAVVSETVDREFCREQEGDLFLIYHPKHHGVQFFTPSFEIDLEPIYDKVKALDPDASWFLHQSHHMVICGSASAPDSKPTKLSFDELIEAAKAI</sequence>
<evidence type="ECO:0000313" key="1">
    <source>
        <dbReference type="EMBL" id="KKR42251.1"/>
    </source>
</evidence>
<organism evidence="1 2">
    <name type="scientific">Candidatus Daviesbacteria bacterium GW2011_GWC2_40_12</name>
    <dbReference type="NCBI Taxonomy" id="1618431"/>
    <lineage>
        <taxon>Bacteria</taxon>
        <taxon>Candidatus Daviesiibacteriota</taxon>
    </lineage>
</organism>
<dbReference type="AlphaFoldDB" id="A0A0G0QXT3"/>
<comment type="caution">
    <text evidence="1">The sequence shown here is derived from an EMBL/GenBank/DDBJ whole genome shotgun (WGS) entry which is preliminary data.</text>
</comment>
<dbReference type="EMBL" id="LBYB01000003">
    <property type="protein sequence ID" value="KKR42251.1"/>
    <property type="molecule type" value="Genomic_DNA"/>
</dbReference>
<dbReference type="Proteomes" id="UP000034881">
    <property type="component" value="Unassembled WGS sequence"/>
</dbReference>
<protein>
    <submittedName>
        <fullName evidence="1">Uncharacterized protein</fullName>
    </submittedName>
</protein>
<reference evidence="1 2" key="1">
    <citation type="journal article" date="2015" name="Nature">
        <title>rRNA introns, odd ribosomes, and small enigmatic genomes across a large radiation of phyla.</title>
        <authorList>
            <person name="Brown C.T."/>
            <person name="Hug L.A."/>
            <person name="Thomas B.C."/>
            <person name="Sharon I."/>
            <person name="Castelle C.J."/>
            <person name="Singh A."/>
            <person name="Wilkins M.J."/>
            <person name="Williams K.H."/>
            <person name="Banfield J.F."/>
        </authorList>
    </citation>
    <scope>NUCLEOTIDE SEQUENCE [LARGE SCALE GENOMIC DNA]</scope>
</reference>
<gene>
    <name evidence="1" type="ORF">UT77_C0003G0046</name>
</gene>
<proteinExistence type="predicted"/>
<evidence type="ECO:0000313" key="2">
    <source>
        <dbReference type="Proteomes" id="UP000034881"/>
    </source>
</evidence>
<accession>A0A0G0QXT3</accession>